<comment type="caution">
    <text evidence="3">The sequence shown here is derived from an EMBL/GenBank/DDBJ whole genome shotgun (WGS) entry which is preliminary data.</text>
</comment>
<gene>
    <name evidence="3" type="ORF">Q605_AUC00428G0001</name>
</gene>
<feature type="non-terminal residue" evidence="3">
    <location>
        <position position="147"/>
    </location>
</feature>
<keyword evidence="2" id="KW-0472">Membrane</keyword>
<keyword evidence="2" id="KW-0812">Transmembrane</keyword>
<evidence type="ECO:0000256" key="2">
    <source>
        <dbReference type="SAM" id="Phobius"/>
    </source>
</evidence>
<name>W1VIP6_9ACTO</name>
<accession>W1VIP6</accession>
<organism evidence="3 4">
    <name type="scientific">Actinomyces urogenitalis DORA_12</name>
    <dbReference type="NCBI Taxonomy" id="1403939"/>
    <lineage>
        <taxon>Bacteria</taxon>
        <taxon>Bacillati</taxon>
        <taxon>Actinomycetota</taxon>
        <taxon>Actinomycetes</taxon>
        <taxon>Actinomycetales</taxon>
        <taxon>Actinomycetaceae</taxon>
        <taxon>Actinomyces</taxon>
    </lineage>
</organism>
<feature type="transmembrane region" description="Helical" evidence="2">
    <location>
        <begin position="68"/>
        <end position="88"/>
    </location>
</feature>
<dbReference type="Proteomes" id="UP000018852">
    <property type="component" value="Unassembled WGS sequence"/>
</dbReference>
<dbReference type="AlphaFoldDB" id="W1VIP6"/>
<evidence type="ECO:0000256" key="1">
    <source>
        <dbReference type="SAM" id="Coils"/>
    </source>
</evidence>
<reference evidence="3 4" key="1">
    <citation type="submission" date="2013-12" db="EMBL/GenBank/DDBJ databases">
        <title>A Varibaculum cambriense genome reconstructed from a premature infant gut community with otherwise low bacterial novelty that shifts toward anaerobic metabolism during the third week of life.</title>
        <authorList>
            <person name="Brown C.T."/>
            <person name="Sharon I."/>
            <person name="Thomas B.C."/>
            <person name="Castelle C.J."/>
            <person name="Morowitz M.J."/>
            <person name="Banfield J.F."/>
        </authorList>
    </citation>
    <scope>NUCLEOTIDE SEQUENCE [LARGE SCALE GENOMIC DNA]</scope>
    <source>
        <strain evidence="4">DORA_12</strain>
    </source>
</reference>
<evidence type="ECO:0000313" key="3">
    <source>
        <dbReference type="EMBL" id="ETJ05883.1"/>
    </source>
</evidence>
<dbReference type="EMBL" id="AZLV01000428">
    <property type="protein sequence ID" value="ETJ05883.1"/>
    <property type="molecule type" value="Genomic_DNA"/>
</dbReference>
<feature type="coiled-coil region" evidence="1">
    <location>
        <begin position="92"/>
        <end position="119"/>
    </location>
</feature>
<keyword evidence="2" id="KW-1133">Transmembrane helix</keyword>
<proteinExistence type="predicted"/>
<feature type="transmembrane region" description="Helical" evidence="2">
    <location>
        <begin position="41"/>
        <end position="62"/>
    </location>
</feature>
<protein>
    <submittedName>
        <fullName evidence="3">Uncharacterized protein</fullName>
    </submittedName>
</protein>
<evidence type="ECO:0000313" key="4">
    <source>
        <dbReference type="Proteomes" id="UP000018852"/>
    </source>
</evidence>
<keyword evidence="1" id="KW-0175">Coiled coil</keyword>
<sequence>MNRPAVRNVRALRTERELVRAKKAHAQARERRRAAASHRSVVACALVGVLLGVGVVAALTVLPWWPALVPGALLAVSMAAGRRAALAGQDAERRERRRIAELEAELERLAGQSSTQAKALASSQKVAQAEVTALAASDSAALTEVAD</sequence>